<dbReference type="Pfam" id="PF13966">
    <property type="entry name" value="zf-RVT"/>
    <property type="match status" value="1"/>
</dbReference>
<evidence type="ECO:0000259" key="1">
    <source>
        <dbReference type="Pfam" id="PF13966"/>
    </source>
</evidence>
<dbReference type="EMBL" id="CM000785">
    <property type="protein sequence ID" value="AQL03412.1"/>
    <property type="molecule type" value="Genomic_DNA"/>
</dbReference>
<dbReference type="EMBL" id="CM000785">
    <property type="protein sequence ID" value="AQL03414.1"/>
    <property type="molecule type" value="Genomic_DNA"/>
</dbReference>
<dbReference type="AlphaFoldDB" id="A0A1D6NZU0"/>
<accession>A0A1D6NZU0</accession>
<proteinExistence type="predicted"/>
<evidence type="ECO:0000313" key="2">
    <source>
        <dbReference type="EMBL" id="AQL03416.1"/>
    </source>
</evidence>
<dbReference type="EMBL" id="CM000785">
    <property type="protein sequence ID" value="AQL03416.1"/>
    <property type="molecule type" value="Genomic_DNA"/>
</dbReference>
<sequence>MEELGAPKCKFFIWLASLNRCWTVDRLARRGLDHPGKRVLCDQQQETIQHILISCVFSRNIWWQVLSRVGLQLVSPGLEVSMFQDWWSVAEGLVPVLHRNEFNTLVILVAWWIWKHRNACVLDGVSPNTSSVLQHIHEDARLWELAGAKALRRLWP</sequence>
<dbReference type="EMBL" id="CM000785">
    <property type="protein sequence ID" value="AQL03420.1"/>
    <property type="molecule type" value="Genomic_DNA"/>
</dbReference>
<name>A0A1D6NZU0_MAIZE</name>
<reference evidence="2" key="1">
    <citation type="submission" date="2015-12" db="EMBL/GenBank/DDBJ databases">
        <title>Update maize B73 reference genome by single molecule sequencing technologies.</title>
        <authorList>
            <consortium name="Maize Genome Sequencing Project"/>
            <person name="Ware D."/>
        </authorList>
    </citation>
    <scope>NUCLEOTIDE SEQUENCE</scope>
    <source>
        <tissue evidence="2">Seedling</tissue>
    </source>
</reference>
<gene>
    <name evidence="2" type="ORF">ZEAMMB73_Zm00001d045911</name>
</gene>
<organism evidence="2">
    <name type="scientific">Zea mays</name>
    <name type="common">Maize</name>
    <dbReference type="NCBI Taxonomy" id="4577"/>
    <lineage>
        <taxon>Eukaryota</taxon>
        <taxon>Viridiplantae</taxon>
        <taxon>Streptophyta</taxon>
        <taxon>Embryophyta</taxon>
        <taxon>Tracheophyta</taxon>
        <taxon>Spermatophyta</taxon>
        <taxon>Magnoliopsida</taxon>
        <taxon>Liliopsida</taxon>
        <taxon>Poales</taxon>
        <taxon>Poaceae</taxon>
        <taxon>PACMAD clade</taxon>
        <taxon>Panicoideae</taxon>
        <taxon>Andropogonodae</taxon>
        <taxon>Andropogoneae</taxon>
        <taxon>Tripsacinae</taxon>
        <taxon>Zea</taxon>
    </lineage>
</organism>
<feature type="domain" description="Reverse transcriptase zinc-binding" evidence="1">
    <location>
        <begin position="6"/>
        <end position="62"/>
    </location>
</feature>
<dbReference type="PANTHER" id="PTHR33116:SF78">
    <property type="entry name" value="OS12G0587133 PROTEIN"/>
    <property type="match status" value="1"/>
</dbReference>
<dbReference type="PANTHER" id="PTHR33116">
    <property type="entry name" value="REVERSE TRANSCRIPTASE ZINC-BINDING DOMAIN-CONTAINING PROTEIN-RELATED-RELATED"/>
    <property type="match status" value="1"/>
</dbReference>
<dbReference type="InterPro" id="IPR026960">
    <property type="entry name" value="RVT-Znf"/>
</dbReference>
<protein>
    <submittedName>
        <fullName evidence="2">Uncharacterized conserved protein (UCP030210)</fullName>
    </submittedName>
</protein>